<dbReference type="Proteomes" id="UP001281410">
    <property type="component" value="Unassembled WGS sequence"/>
</dbReference>
<name>A0AAE0ECA9_9ROSI</name>
<gene>
    <name evidence="2" type="ORF">Dsin_009829</name>
</gene>
<evidence type="ECO:0000259" key="1">
    <source>
        <dbReference type="Pfam" id="PF03478"/>
    </source>
</evidence>
<dbReference type="InterPro" id="IPR005174">
    <property type="entry name" value="KIB1-4_b-propeller"/>
</dbReference>
<comment type="caution">
    <text evidence="2">The sequence shown here is derived from an EMBL/GenBank/DDBJ whole genome shotgun (WGS) entry which is preliminary data.</text>
</comment>
<feature type="domain" description="KIB1-4 beta-propeller" evidence="1">
    <location>
        <begin position="3"/>
        <end position="185"/>
    </location>
</feature>
<accession>A0AAE0ECA9</accession>
<dbReference type="Pfam" id="PF03478">
    <property type="entry name" value="Beta-prop_KIB1-4"/>
    <property type="match status" value="1"/>
</dbReference>
<dbReference type="EMBL" id="JANJYJ010000003">
    <property type="protein sequence ID" value="KAK3222804.1"/>
    <property type="molecule type" value="Genomic_DNA"/>
</dbReference>
<keyword evidence="3" id="KW-1185">Reference proteome</keyword>
<dbReference type="InterPro" id="IPR011043">
    <property type="entry name" value="Gal_Oxase/kelch_b-propeller"/>
</dbReference>
<dbReference type="PANTHER" id="PTHR33127:SF5">
    <property type="entry name" value="TRANSMEMBRANE PROTEIN"/>
    <property type="match status" value="1"/>
</dbReference>
<dbReference type="AlphaFoldDB" id="A0AAE0ECA9"/>
<dbReference type="PANTHER" id="PTHR33127">
    <property type="entry name" value="TRANSMEMBRANE PROTEIN"/>
    <property type="match status" value="1"/>
</dbReference>
<sequence length="266" mass="30397">MNHLFLYSPFTNEVIRFPGLERGFNDKASFYLNPASAYCMVISLSVPKVGKLEISTCQSGDESWKTFGFCGDYYCICDVGYINESFYCSFTNGKLGAFNIKQQEWKVLWNLQSEPSPPITDSYRYLAVAFNGDLIMGCCNRGCLSCASWRFDLSERKWVAVENEITEKQVIFRGRTFSSSFSIPAEGNASESAGKINYFDYDYGIPWSISFNCVDIPRIWRRSPDYVWMEDDNLRKIWIQPPSQRILRASNLLQSGPGLIPKDKST</sequence>
<dbReference type="SUPFAM" id="SSF50965">
    <property type="entry name" value="Galactose oxidase, central domain"/>
    <property type="match status" value="1"/>
</dbReference>
<reference evidence="2" key="1">
    <citation type="journal article" date="2023" name="Plant J.">
        <title>Genome sequences and population genomics provide insights into the demographic history, inbreeding, and mutation load of two 'living fossil' tree species of Dipteronia.</title>
        <authorList>
            <person name="Feng Y."/>
            <person name="Comes H.P."/>
            <person name="Chen J."/>
            <person name="Zhu S."/>
            <person name="Lu R."/>
            <person name="Zhang X."/>
            <person name="Li P."/>
            <person name="Qiu J."/>
            <person name="Olsen K.M."/>
            <person name="Qiu Y."/>
        </authorList>
    </citation>
    <scope>NUCLEOTIDE SEQUENCE</scope>
    <source>
        <strain evidence="2">NBL</strain>
    </source>
</reference>
<protein>
    <recommendedName>
        <fullName evidence="1">KIB1-4 beta-propeller domain-containing protein</fullName>
    </recommendedName>
</protein>
<organism evidence="2 3">
    <name type="scientific">Dipteronia sinensis</name>
    <dbReference type="NCBI Taxonomy" id="43782"/>
    <lineage>
        <taxon>Eukaryota</taxon>
        <taxon>Viridiplantae</taxon>
        <taxon>Streptophyta</taxon>
        <taxon>Embryophyta</taxon>
        <taxon>Tracheophyta</taxon>
        <taxon>Spermatophyta</taxon>
        <taxon>Magnoliopsida</taxon>
        <taxon>eudicotyledons</taxon>
        <taxon>Gunneridae</taxon>
        <taxon>Pentapetalae</taxon>
        <taxon>rosids</taxon>
        <taxon>malvids</taxon>
        <taxon>Sapindales</taxon>
        <taxon>Sapindaceae</taxon>
        <taxon>Hippocastanoideae</taxon>
        <taxon>Acereae</taxon>
        <taxon>Dipteronia</taxon>
    </lineage>
</organism>
<evidence type="ECO:0000313" key="3">
    <source>
        <dbReference type="Proteomes" id="UP001281410"/>
    </source>
</evidence>
<proteinExistence type="predicted"/>
<evidence type="ECO:0000313" key="2">
    <source>
        <dbReference type="EMBL" id="KAK3222804.1"/>
    </source>
</evidence>